<sequence length="296" mass="32763">MFYEDKAQEVDKLSAKIEDLGVQLNKEQEDCKRFTSKIRRCAAKFAKVWPHVLMLTCQMHRSQVRVQRLGDQLGTDNSKPGNNEEDSSVNAISDGGPNGDGCFSPRHDIYNNASPIKKKLRLQGAASEEIKPGNPRKRERFIGTSTRQDKFSQIETLISLSENKSKEMEVANMSLSKNDTQGHVDGERKQKHEKNSSPMAKVKSSDSGHLMPSTCMAAHAVDEFIESMDIEKSGTGDATVAFENGTLENRSLLFPTPLPPKVARDTYRQYEGDDEDVDVDGDVDIGGPNGSAEVEV</sequence>
<feature type="region of interest" description="Disordered" evidence="2">
    <location>
        <begin position="176"/>
        <end position="210"/>
    </location>
</feature>
<dbReference type="PANTHER" id="PTHR38160:SF1">
    <property type="entry name" value="ZINC FINGER CCCH DOMAIN-CONTAINING PROTEIN 40"/>
    <property type="match status" value="1"/>
</dbReference>
<protein>
    <submittedName>
        <fullName evidence="3">Uncharacterized protein</fullName>
    </submittedName>
</protein>
<keyword evidence="1" id="KW-0175">Coiled coil</keyword>
<proteinExistence type="predicted"/>
<feature type="region of interest" description="Disordered" evidence="2">
    <location>
        <begin position="120"/>
        <end position="139"/>
    </location>
</feature>
<name>A0A843UUK7_COLES</name>
<feature type="coiled-coil region" evidence="1">
    <location>
        <begin position="3"/>
        <end position="30"/>
    </location>
</feature>
<keyword evidence="4" id="KW-1185">Reference proteome</keyword>
<dbReference type="AlphaFoldDB" id="A0A843UUK7"/>
<dbReference type="GO" id="GO:0046872">
    <property type="term" value="F:metal ion binding"/>
    <property type="evidence" value="ECO:0007669"/>
    <property type="project" value="InterPro"/>
</dbReference>
<gene>
    <name evidence="3" type="ORF">Taro_016976</name>
</gene>
<dbReference type="EMBL" id="NMUH01000763">
    <property type="protein sequence ID" value="MQL84463.1"/>
    <property type="molecule type" value="Genomic_DNA"/>
</dbReference>
<dbReference type="InterPro" id="IPR045868">
    <property type="entry name" value="Znf_C3H13/40"/>
</dbReference>
<dbReference type="OrthoDB" id="665283at2759"/>
<evidence type="ECO:0000313" key="3">
    <source>
        <dbReference type="EMBL" id="MQL84463.1"/>
    </source>
</evidence>
<feature type="compositionally biased region" description="Basic and acidic residues" evidence="2">
    <location>
        <begin position="180"/>
        <end position="195"/>
    </location>
</feature>
<reference evidence="3" key="1">
    <citation type="submission" date="2017-07" db="EMBL/GenBank/DDBJ databases">
        <title>Taro Niue Genome Assembly and Annotation.</title>
        <authorList>
            <person name="Atibalentja N."/>
            <person name="Keating K."/>
            <person name="Fields C.J."/>
        </authorList>
    </citation>
    <scope>NUCLEOTIDE SEQUENCE</scope>
    <source>
        <strain evidence="3">Niue_2</strain>
        <tissue evidence="3">Leaf</tissue>
    </source>
</reference>
<feature type="compositionally biased region" description="Acidic residues" evidence="2">
    <location>
        <begin position="272"/>
        <end position="283"/>
    </location>
</feature>
<feature type="region of interest" description="Disordered" evidence="2">
    <location>
        <begin position="271"/>
        <end position="296"/>
    </location>
</feature>
<accession>A0A843UUK7</accession>
<feature type="region of interest" description="Disordered" evidence="2">
    <location>
        <begin position="72"/>
        <end position="110"/>
    </location>
</feature>
<organism evidence="3 4">
    <name type="scientific">Colocasia esculenta</name>
    <name type="common">Wild taro</name>
    <name type="synonym">Arum esculentum</name>
    <dbReference type="NCBI Taxonomy" id="4460"/>
    <lineage>
        <taxon>Eukaryota</taxon>
        <taxon>Viridiplantae</taxon>
        <taxon>Streptophyta</taxon>
        <taxon>Embryophyta</taxon>
        <taxon>Tracheophyta</taxon>
        <taxon>Spermatophyta</taxon>
        <taxon>Magnoliopsida</taxon>
        <taxon>Liliopsida</taxon>
        <taxon>Araceae</taxon>
        <taxon>Aroideae</taxon>
        <taxon>Colocasieae</taxon>
        <taxon>Colocasia</taxon>
    </lineage>
</organism>
<dbReference type="Proteomes" id="UP000652761">
    <property type="component" value="Unassembled WGS sequence"/>
</dbReference>
<dbReference type="PANTHER" id="PTHR38160">
    <property type="entry name" value="ZINC FINGER CCCH DOMAIN-CONTAINING PROTEIN 40"/>
    <property type="match status" value="1"/>
</dbReference>
<evidence type="ECO:0000256" key="1">
    <source>
        <dbReference type="SAM" id="Coils"/>
    </source>
</evidence>
<evidence type="ECO:0000256" key="2">
    <source>
        <dbReference type="SAM" id="MobiDB-lite"/>
    </source>
</evidence>
<comment type="caution">
    <text evidence="3">The sequence shown here is derived from an EMBL/GenBank/DDBJ whole genome shotgun (WGS) entry which is preliminary data.</text>
</comment>
<evidence type="ECO:0000313" key="4">
    <source>
        <dbReference type="Proteomes" id="UP000652761"/>
    </source>
</evidence>